<dbReference type="GO" id="GO:0008195">
    <property type="term" value="F:phosphatidate phosphatase activity"/>
    <property type="evidence" value="ECO:0007669"/>
    <property type="project" value="TreeGrafter"/>
</dbReference>
<accession>A0AAN8PG69</accession>
<dbReference type="InterPro" id="IPR036938">
    <property type="entry name" value="PAP2/HPO_sf"/>
</dbReference>
<sequence length="275" mass="31587">MSQHLKLSENPRRLLMEVILRLILIALFIWTDDMEPFHRKLQPEELWLYRFPKGQNYYPTKYLWITVIGLSAVVIGGFYLLRRDLEDFIHAALGAMLAFGLCGVVTNCIKLAVGRPRPDFLQRCFPKEERKRLSSLFINISDCTGKKNVINGGLKSFPSGHSSHSMSNLGYLGFYVAGKLRVFSTKGQGSAWHMLAVVALFLWPTMIAISRTADYHHHWQDVSVGLILGFAVAYFTYFQFYPPLNHINSHQPYSNHRDRHHDIEIGSHPLPFKIV</sequence>
<dbReference type="Proteomes" id="UP001347796">
    <property type="component" value="Unassembled WGS sequence"/>
</dbReference>
<feature type="transmembrane region" description="Helical" evidence="6">
    <location>
        <begin position="14"/>
        <end position="31"/>
    </location>
</feature>
<feature type="transmembrane region" description="Helical" evidence="6">
    <location>
        <begin position="222"/>
        <end position="240"/>
    </location>
</feature>
<evidence type="ECO:0000259" key="7">
    <source>
        <dbReference type="SMART" id="SM00014"/>
    </source>
</evidence>
<feature type="transmembrane region" description="Helical" evidence="6">
    <location>
        <begin position="88"/>
        <end position="113"/>
    </location>
</feature>
<evidence type="ECO:0000313" key="8">
    <source>
        <dbReference type="EMBL" id="KAK6178107.1"/>
    </source>
</evidence>
<dbReference type="Pfam" id="PF01569">
    <property type="entry name" value="PAP2"/>
    <property type="match status" value="1"/>
</dbReference>
<evidence type="ECO:0000256" key="5">
    <source>
        <dbReference type="ARBA" id="ARBA00023136"/>
    </source>
</evidence>
<evidence type="ECO:0000256" key="1">
    <source>
        <dbReference type="ARBA" id="ARBA00004141"/>
    </source>
</evidence>
<evidence type="ECO:0000256" key="4">
    <source>
        <dbReference type="ARBA" id="ARBA00022989"/>
    </source>
</evidence>
<feature type="transmembrane region" description="Helical" evidence="6">
    <location>
        <begin position="62"/>
        <end position="81"/>
    </location>
</feature>
<comment type="similarity">
    <text evidence="2">Belongs to the PA-phosphatase related phosphoesterase family.</text>
</comment>
<dbReference type="EMBL" id="JAZGQO010000009">
    <property type="protein sequence ID" value="KAK6178107.1"/>
    <property type="molecule type" value="Genomic_DNA"/>
</dbReference>
<keyword evidence="9" id="KW-1185">Reference proteome</keyword>
<dbReference type="CDD" id="cd03390">
    <property type="entry name" value="PAP2_containing_1_like"/>
    <property type="match status" value="1"/>
</dbReference>
<feature type="transmembrane region" description="Helical" evidence="6">
    <location>
        <begin position="191"/>
        <end position="210"/>
    </location>
</feature>
<organism evidence="8 9">
    <name type="scientific">Patella caerulea</name>
    <name type="common">Rayed Mediterranean limpet</name>
    <dbReference type="NCBI Taxonomy" id="87958"/>
    <lineage>
        <taxon>Eukaryota</taxon>
        <taxon>Metazoa</taxon>
        <taxon>Spiralia</taxon>
        <taxon>Lophotrochozoa</taxon>
        <taxon>Mollusca</taxon>
        <taxon>Gastropoda</taxon>
        <taxon>Patellogastropoda</taxon>
        <taxon>Patelloidea</taxon>
        <taxon>Patellidae</taxon>
        <taxon>Patella</taxon>
    </lineage>
</organism>
<reference evidence="8 9" key="1">
    <citation type="submission" date="2024-01" db="EMBL/GenBank/DDBJ databases">
        <title>The genome of the rayed Mediterranean limpet Patella caerulea (Linnaeus, 1758).</title>
        <authorList>
            <person name="Anh-Thu Weber A."/>
            <person name="Halstead-Nussloch G."/>
        </authorList>
    </citation>
    <scope>NUCLEOTIDE SEQUENCE [LARGE SCALE GENOMIC DNA]</scope>
    <source>
        <strain evidence="8">AATW-2023a</strain>
        <tissue evidence="8">Whole specimen</tissue>
    </source>
</reference>
<proteinExistence type="inferred from homology"/>
<protein>
    <recommendedName>
        <fullName evidence="7">Phosphatidic acid phosphatase type 2/haloperoxidase domain-containing protein</fullName>
    </recommendedName>
</protein>
<dbReference type="InterPro" id="IPR000326">
    <property type="entry name" value="PAP2/HPO"/>
</dbReference>
<dbReference type="GO" id="GO:0006644">
    <property type="term" value="P:phospholipid metabolic process"/>
    <property type="evidence" value="ECO:0007669"/>
    <property type="project" value="InterPro"/>
</dbReference>
<dbReference type="Gene3D" id="1.20.144.10">
    <property type="entry name" value="Phosphatidic acid phosphatase type 2/haloperoxidase"/>
    <property type="match status" value="1"/>
</dbReference>
<evidence type="ECO:0000256" key="2">
    <source>
        <dbReference type="ARBA" id="ARBA00008816"/>
    </source>
</evidence>
<dbReference type="AlphaFoldDB" id="A0AAN8PG69"/>
<name>A0AAN8PG69_PATCE</name>
<keyword evidence="4 6" id="KW-1133">Transmembrane helix</keyword>
<keyword evidence="5 6" id="KW-0472">Membrane</keyword>
<keyword evidence="3 6" id="KW-0812">Transmembrane</keyword>
<evidence type="ECO:0000313" key="9">
    <source>
        <dbReference type="Proteomes" id="UP001347796"/>
    </source>
</evidence>
<dbReference type="GO" id="GO:0046839">
    <property type="term" value="P:phospholipid dephosphorylation"/>
    <property type="evidence" value="ECO:0007669"/>
    <property type="project" value="TreeGrafter"/>
</dbReference>
<feature type="domain" description="Phosphatidic acid phosphatase type 2/haloperoxidase" evidence="7">
    <location>
        <begin position="91"/>
        <end position="237"/>
    </location>
</feature>
<dbReference type="PANTHER" id="PTHR10165">
    <property type="entry name" value="LIPID PHOSPHATE PHOSPHATASE"/>
    <property type="match status" value="1"/>
</dbReference>
<dbReference type="SUPFAM" id="SSF48317">
    <property type="entry name" value="Acid phosphatase/Vanadium-dependent haloperoxidase"/>
    <property type="match status" value="1"/>
</dbReference>
<evidence type="ECO:0000256" key="3">
    <source>
        <dbReference type="ARBA" id="ARBA00022692"/>
    </source>
</evidence>
<evidence type="ECO:0000256" key="6">
    <source>
        <dbReference type="SAM" id="Phobius"/>
    </source>
</evidence>
<dbReference type="PANTHER" id="PTHR10165:SF35">
    <property type="entry name" value="RE23632P"/>
    <property type="match status" value="1"/>
</dbReference>
<dbReference type="SMART" id="SM00014">
    <property type="entry name" value="acidPPc"/>
    <property type="match status" value="1"/>
</dbReference>
<dbReference type="InterPro" id="IPR043216">
    <property type="entry name" value="PAP-like"/>
</dbReference>
<comment type="subcellular location">
    <subcellularLocation>
        <location evidence="1">Membrane</location>
        <topology evidence="1">Multi-pass membrane protein</topology>
    </subcellularLocation>
</comment>
<comment type="caution">
    <text evidence="8">The sequence shown here is derived from an EMBL/GenBank/DDBJ whole genome shotgun (WGS) entry which is preliminary data.</text>
</comment>
<dbReference type="GO" id="GO:0016020">
    <property type="term" value="C:membrane"/>
    <property type="evidence" value="ECO:0007669"/>
    <property type="project" value="UniProtKB-SubCell"/>
</dbReference>
<gene>
    <name evidence="8" type="ORF">SNE40_012936</name>
</gene>